<dbReference type="EMBL" id="JAVHJL010000001">
    <property type="protein sequence ID" value="KAK6511633.1"/>
    <property type="molecule type" value="Genomic_DNA"/>
</dbReference>
<sequence>MPGVDAQLQREGDALQETFQELLDRTAANERFISREWYAAEIRRLNDMSAGSRGRPLGKGETIRRWWIKCHGELEEVVIKCAEYKAEYANCVHALLKFQRRCRIAGYSKEESYRRQEEKMIKIQRQTKGMIREIKDTMIEAKRKLREIRPWIFGE</sequence>
<comment type="caution">
    <text evidence="1">The sequence shown here is derived from an EMBL/GenBank/DDBJ whole genome shotgun (WGS) entry which is preliminary data.</text>
</comment>
<name>A0AAV9WPQ8_9PEZI</name>
<evidence type="ECO:0000313" key="1">
    <source>
        <dbReference type="EMBL" id="KAK6511633.1"/>
    </source>
</evidence>
<dbReference type="AlphaFoldDB" id="A0AAV9WPQ8"/>
<protein>
    <submittedName>
        <fullName evidence="1">Uncharacterized protein</fullName>
    </submittedName>
</protein>
<organism evidence="1 2">
    <name type="scientific">Arthrobotrys musiformis</name>
    <dbReference type="NCBI Taxonomy" id="47236"/>
    <lineage>
        <taxon>Eukaryota</taxon>
        <taxon>Fungi</taxon>
        <taxon>Dikarya</taxon>
        <taxon>Ascomycota</taxon>
        <taxon>Pezizomycotina</taxon>
        <taxon>Orbiliomycetes</taxon>
        <taxon>Orbiliales</taxon>
        <taxon>Orbiliaceae</taxon>
        <taxon>Arthrobotrys</taxon>
    </lineage>
</organism>
<proteinExistence type="predicted"/>
<keyword evidence="2" id="KW-1185">Reference proteome</keyword>
<evidence type="ECO:0000313" key="2">
    <source>
        <dbReference type="Proteomes" id="UP001370758"/>
    </source>
</evidence>
<reference evidence="1 2" key="1">
    <citation type="submission" date="2023-08" db="EMBL/GenBank/DDBJ databases">
        <authorList>
            <person name="Palmer J.M."/>
        </authorList>
    </citation>
    <scope>NUCLEOTIDE SEQUENCE [LARGE SCALE GENOMIC DNA]</scope>
    <source>
        <strain evidence="1 2">TWF481</strain>
    </source>
</reference>
<gene>
    <name evidence="1" type="ORF">TWF481_000542</name>
</gene>
<accession>A0AAV9WPQ8</accession>
<dbReference type="Proteomes" id="UP001370758">
    <property type="component" value="Unassembled WGS sequence"/>
</dbReference>